<dbReference type="InterPro" id="IPR011701">
    <property type="entry name" value="MFS"/>
</dbReference>
<evidence type="ECO:0000313" key="9">
    <source>
        <dbReference type="Proteomes" id="UP000321424"/>
    </source>
</evidence>
<feature type="transmembrane region" description="Helical" evidence="6">
    <location>
        <begin position="146"/>
        <end position="164"/>
    </location>
</feature>
<keyword evidence="4 6" id="KW-1133">Transmembrane helix</keyword>
<dbReference type="GO" id="GO:0005886">
    <property type="term" value="C:plasma membrane"/>
    <property type="evidence" value="ECO:0007669"/>
    <property type="project" value="UniProtKB-SubCell"/>
</dbReference>
<organism evidence="8 9">
    <name type="scientific">Nocardia ninae NBRC 108245</name>
    <dbReference type="NCBI Taxonomy" id="1210091"/>
    <lineage>
        <taxon>Bacteria</taxon>
        <taxon>Bacillati</taxon>
        <taxon>Actinomycetota</taxon>
        <taxon>Actinomycetes</taxon>
        <taxon>Mycobacteriales</taxon>
        <taxon>Nocardiaceae</taxon>
        <taxon>Nocardia</taxon>
    </lineage>
</organism>
<proteinExistence type="predicted"/>
<keyword evidence="2" id="KW-0813">Transport</keyword>
<dbReference type="PANTHER" id="PTHR23501">
    <property type="entry name" value="MAJOR FACILITATOR SUPERFAMILY"/>
    <property type="match status" value="1"/>
</dbReference>
<protein>
    <recommendedName>
        <fullName evidence="7">Major facilitator superfamily (MFS) profile domain-containing protein</fullName>
    </recommendedName>
</protein>
<dbReference type="EMBL" id="BJXA01000002">
    <property type="protein sequence ID" value="GEM35976.1"/>
    <property type="molecule type" value="Genomic_DNA"/>
</dbReference>
<dbReference type="AlphaFoldDB" id="A0A511M8E5"/>
<accession>A0A511M8E5</accession>
<dbReference type="Proteomes" id="UP000321424">
    <property type="component" value="Unassembled WGS sequence"/>
</dbReference>
<comment type="subcellular location">
    <subcellularLocation>
        <location evidence="1">Cell membrane</location>
        <topology evidence="1">Multi-pass membrane protein</topology>
    </subcellularLocation>
</comment>
<dbReference type="PROSITE" id="PS50850">
    <property type="entry name" value="MFS"/>
    <property type="match status" value="1"/>
</dbReference>
<keyword evidence="5 6" id="KW-0472">Membrane</keyword>
<evidence type="ECO:0000256" key="1">
    <source>
        <dbReference type="ARBA" id="ARBA00004651"/>
    </source>
</evidence>
<dbReference type="PANTHER" id="PTHR23501:SF197">
    <property type="entry name" value="COMD"/>
    <property type="match status" value="1"/>
</dbReference>
<gene>
    <name evidence="8" type="ORF">NN4_04950</name>
</gene>
<feature type="transmembrane region" description="Helical" evidence="6">
    <location>
        <begin position="64"/>
        <end position="83"/>
    </location>
</feature>
<reference evidence="8 9" key="1">
    <citation type="submission" date="2019-07" db="EMBL/GenBank/DDBJ databases">
        <title>Whole genome shotgun sequence of Nocardia ninae NBRC 108245.</title>
        <authorList>
            <person name="Hosoyama A."/>
            <person name="Uohara A."/>
            <person name="Ohji S."/>
            <person name="Ichikawa N."/>
        </authorList>
    </citation>
    <scope>NUCLEOTIDE SEQUENCE [LARGE SCALE GENOMIC DNA]</scope>
    <source>
        <strain evidence="8 9">NBRC 108245</strain>
    </source>
</reference>
<evidence type="ECO:0000256" key="4">
    <source>
        <dbReference type="ARBA" id="ARBA00022989"/>
    </source>
</evidence>
<evidence type="ECO:0000259" key="7">
    <source>
        <dbReference type="PROSITE" id="PS50850"/>
    </source>
</evidence>
<evidence type="ECO:0000256" key="5">
    <source>
        <dbReference type="ARBA" id="ARBA00023136"/>
    </source>
</evidence>
<dbReference type="InterPro" id="IPR036259">
    <property type="entry name" value="MFS_trans_sf"/>
</dbReference>
<comment type="caution">
    <text evidence="8">The sequence shown here is derived from an EMBL/GenBank/DDBJ whole genome shotgun (WGS) entry which is preliminary data.</text>
</comment>
<dbReference type="Gene3D" id="1.20.1720.10">
    <property type="entry name" value="Multidrug resistance protein D"/>
    <property type="match status" value="1"/>
</dbReference>
<evidence type="ECO:0000256" key="2">
    <source>
        <dbReference type="ARBA" id="ARBA00022448"/>
    </source>
</evidence>
<dbReference type="SUPFAM" id="SSF103473">
    <property type="entry name" value="MFS general substrate transporter"/>
    <property type="match status" value="2"/>
</dbReference>
<dbReference type="InterPro" id="IPR020846">
    <property type="entry name" value="MFS_dom"/>
</dbReference>
<dbReference type="Pfam" id="PF07690">
    <property type="entry name" value="MFS_1"/>
    <property type="match status" value="1"/>
</dbReference>
<keyword evidence="9" id="KW-1185">Reference proteome</keyword>
<evidence type="ECO:0000313" key="8">
    <source>
        <dbReference type="EMBL" id="GEM35976.1"/>
    </source>
</evidence>
<name>A0A511M8E5_9NOCA</name>
<feature type="domain" description="Major facilitator superfamily (MFS) profile" evidence="7">
    <location>
        <begin position="28"/>
        <end position="170"/>
    </location>
</feature>
<evidence type="ECO:0000256" key="3">
    <source>
        <dbReference type="ARBA" id="ARBA00022692"/>
    </source>
</evidence>
<dbReference type="GO" id="GO:0022857">
    <property type="term" value="F:transmembrane transporter activity"/>
    <property type="evidence" value="ECO:0007669"/>
    <property type="project" value="InterPro"/>
</dbReference>
<sequence length="170" mass="16879">MRGAAPSGGDAIAMTGTVIAPVRRSRLLLAVLLLAMLVAPMAQTAVMPMLPALAGEFGVSASAVSWVMTANLLAAAVGTPLFGRLGDLRGLYGSFIAISSLAQTPRESGITTTALGAGLMLLPSAAGNLLAGMTGGVLLNRFGSRPIPVLGGILSAAGVALLVIETPTVS</sequence>
<feature type="transmembrane region" description="Helical" evidence="6">
    <location>
        <begin position="118"/>
        <end position="139"/>
    </location>
</feature>
<keyword evidence="3 6" id="KW-0812">Transmembrane</keyword>
<evidence type="ECO:0000256" key="6">
    <source>
        <dbReference type="SAM" id="Phobius"/>
    </source>
</evidence>